<evidence type="ECO:0000259" key="1">
    <source>
        <dbReference type="PROSITE" id="PS50011"/>
    </source>
</evidence>
<dbReference type="PROSITE" id="PS50011">
    <property type="entry name" value="PROTEIN_KINASE_DOM"/>
    <property type="match status" value="1"/>
</dbReference>
<comment type="caution">
    <text evidence="2">The sequence shown here is derived from an EMBL/GenBank/DDBJ whole genome shotgun (WGS) entry which is preliminary data.</text>
</comment>
<dbReference type="PANTHER" id="PTHR44329">
    <property type="entry name" value="SERINE/THREONINE-PROTEIN KINASE TNNI3K-RELATED"/>
    <property type="match status" value="1"/>
</dbReference>
<reference evidence="2" key="2">
    <citation type="submission" date="2020-06" db="EMBL/GenBank/DDBJ databases">
        <title>Helianthus annuus Genome sequencing and assembly Release 2.</title>
        <authorList>
            <person name="Gouzy J."/>
            <person name="Langlade N."/>
            <person name="Munos S."/>
        </authorList>
    </citation>
    <scope>NUCLEOTIDE SEQUENCE</scope>
    <source>
        <tissue evidence="2">Leaves</tissue>
    </source>
</reference>
<dbReference type="EMBL" id="MNCJ02000321">
    <property type="protein sequence ID" value="KAF5804049.1"/>
    <property type="molecule type" value="Genomic_DNA"/>
</dbReference>
<name>A0A9K3NKW9_HELAN</name>
<accession>A0A9K3NKW9</accession>
<evidence type="ECO:0000313" key="2">
    <source>
        <dbReference type="EMBL" id="KAF5804049.1"/>
    </source>
</evidence>
<dbReference type="InterPro" id="IPR000719">
    <property type="entry name" value="Prot_kinase_dom"/>
</dbReference>
<dbReference type="InterPro" id="IPR011009">
    <property type="entry name" value="Kinase-like_dom_sf"/>
</dbReference>
<dbReference type="Gene3D" id="1.10.510.10">
    <property type="entry name" value="Transferase(Phosphotransferase) domain 1"/>
    <property type="match status" value="1"/>
</dbReference>
<dbReference type="InterPro" id="IPR051681">
    <property type="entry name" value="Ser/Thr_Kinases-Pseudokinases"/>
</dbReference>
<keyword evidence="2" id="KW-0808">Transferase</keyword>
<dbReference type="AlphaFoldDB" id="A0A9K3NKW9"/>
<proteinExistence type="predicted"/>
<sequence>MLISEDFQLKIADFGIGCEEAYCDFFADDPGTYRWMAPEMIKRKSYGWKVDVYGFGLILWEMVAGTIPYKDTTPIQAAFAVVHKVYRLHLSPIYIGVLNGSWVEHGTNPKHCMNLKIVSGR</sequence>
<gene>
    <name evidence="2" type="ORF">HanXRQr2_Chr06g0278551</name>
</gene>
<dbReference type="SUPFAM" id="SSF56112">
    <property type="entry name" value="Protein kinase-like (PK-like)"/>
    <property type="match status" value="1"/>
</dbReference>
<evidence type="ECO:0000313" key="3">
    <source>
        <dbReference type="Proteomes" id="UP000215914"/>
    </source>
</evidence>
<protein>
    <recommendedName>
        <fullName evidence="1">Protein kinase domain-containing protein</fullName>
    </recommendedName>
</protein>
<keyword evidence="3" id="KW-1185">Reference proteome</keyword>
<reference evidence="2" key="1">
    <citation type="journal article" date="2017" name="Nature">
        <title>The sunflower genome provides insights into oil metabolism, flowering and Asterid evolution.</title>
        <authorList>
            <person name="Badouin H."/>
            <person name="Gouzy J."/>
            <person name="Grassa C.J."/>
            <person name="Murat F."/>
            <person name="Staton S.E."/>
            <person name="Cottret L."/>
            <person name="Lelandais-Briere C."/>
            <person name="Owens G.L."/>
            <person name="Carrere S."/>
            <person name="Mayjonade B."/>
            <person name="Legrand L."/>
            <person name="Gill N."/>
            <person name="Kane N.C."/>
            <person name="Bowers J.E."/>
            <person name="Hubner S."/>
            <person name="Bellec A."/>
            <person name="Berard A."/>
            <person name="Berges H."/>
            <person name="Blanchet N."/>
            <person name="Boniface M.C."/>
            <person name="Brunel D."/>
            <person name="Catrice O."/>
            <person name="Chaidir N."/>
            <person name="Claudel C."/>
            <person name="Donnadieu C."/>
            <person name="Faraut T."/>
            <person name="Fievet G."/>
            <person name="Helmstetter N."/>
            <person name="King M."/>
            <person name="Knapp S.J."/>
            <person name="Lai Z."/>
            <person name="Le Paslier M.C."/>
            <person name="Lippi Y."/>
            <person name="Lorenzon L."/>
            <person name="Mandel J.R."/>
            <person name="Marage G."/>
            <person name="Marchand G."/>
            <person name="Marquand E."/>
            <person name="Bret-Mestries E."/>
            <person name="Morien E."/>
            <person name="Nambeesan S."/>
            <person name="Nguyen T."/>
            <person name="Pegot-Espagnet P."/>
            <person name="Pouilly N."/>
            <person name="Raftis F."/>
            <person name="Sallet E."/>
            <person name="Schiex T."/>
            <person name="Thomas J."/>
            <person name="Vandecasteele C."/>
            <person name="Vares D."/>
            <person name="Vear F."/>
            <person name="Vautrin S."/>
            <person name="Crespi M."/>
            <person name="Mangin B."/>
            <person name="Burke J.M."/>
            <person name="Salse J."/>
            <person name="Munos S."/>
            <person name="Vincourt P."/>
            <person name="Rieseberg L.H."/>
            <person name="Langlade N.B."/>
        </authorList>
    </citation>
    <scope>NUCLEOTIDE SEQUENCE</scope>
    <source>
        <tissue evidence="2">Leaves</tissue>
    </source>
</reference>
<organism evidence="2 3">
    <name type="scientific">Helianthus annuus</name>
    <name type="common">Common sunflower</name>
    <dbReference type="NCBI Taxonomy" id="4232"/>
    <lineage>
        <taxon>Eukaryota</taxon>
        <taxon>Viridiplantae</taxon>
        <taxon>Streptophyta</taxon>
        <taxon>Embryophyta</taxon>
        <taxon>Tracheophyta</taxon>
        <taxon>Spermatophyta</taxon>
        <taxon>Magnoliopsida</taxon>
        <taxon>eudicotyledons</taxon>
        <taxon>Gunneridae</taxon>
        <taxon>Pentapetalae</taxon>
        <taxon>asterids</taxon>
        <taxon>campanulids</taxon>
        <taxon>Asterales</taxon>
        <taxon>Asteraceae</taxon>
        <taxon>Asteroideae</taxon>
        <taxon>Heliantheae alliance</taxon>
        <taxon>Heliantheae</taxon>
        <taxon>Helianthus</taxon>
    </lineage>
</organism>
<dbReference type="PANTHER" id="PTHR44329:SF73">
    <property type="entry name" value="OS01G0201200 PROTEIN"/>
    <property type="match status" value="1"/>
</dbReference>
<dbReference type="Proteomes" id="UP000215914">
    <property type="component" value="Unassembled WGS sequence"/>
</dbReference>
<dbReference type="Gramene" id="mRNA:HanXRQr2_Chr06g0278551">
    <property type="protein sequence ID" value="CDS:HanXRQr2_Chr06g0278551.1"/>
    <property type="gene ID" value="HanXRQr2_Chr06g0278551"/>
</dbReference>
<feature type="domain" description="Protein kinase" evidence="1">
    <location>
        <begin position="1"/>
        <end position="121"/>
    </location>
</feature>
<dbReference type="GO" id="GO:0004672">
    <property type="term" value="F:protein kinase activity"/>
    <property type="evidence" value="ECO:0007669"/>
    <property type="project" value="InterPro"/>
</dbReference>
<dbReference type="GO" id="GO:0005524">
    <property type="term" value="F:ATP binding"/>
    <property type="evidence" value="ECO:0007669"/>
    <property type="project" value="InterPro"/>
</dbReference>
<dbReference type="Pfam" id="PF00069">
    <property type="entry name" value="Pkinase"/>
    <property type="match status" value="1"/>
</dbReference>